<gene>
    <name evidence="1" type="ORF">KC19_4G133400</name>
</gene>
<organism evidence="1 2">
    <name type="scientific">Ceratodon purpureus</name>
    <name type="common">Fire moss</name>
    <name type="synonym">Dicranum purpureum</name>
    <dbReference type="NCBI Taxonomy" id="3225"/>
    <lineage>
        <taxon>Eukaryota</taxon>
        <taxon>Viridiplantae</taxon>
        <taxon>Streptophyta</taxon>
        <taxon>Embryophyta</taxon>
        <taxon>Bryophyta</taxon>
        <taxon>Bryophytina</taxon>
        <taxon>Bryopsida</taxon>
        <taxon>Dicranidae</taxon>
        <taxon>Pseudoditrichales</taxon>
        <taxon>Ditrichaceae</taxon>
        <taxon>Ceratodon</taxon>
    </lineage>
</organism>
<keyword evidence="2" id="KW-1185">Reference proteome</keyword>
<sequence length="227" mass="24078">MATTSLGVVSSGAAQVGVQARASSSFRNRGAQRGFLLAPGRSFRAFRMIKKSSPRALSAKSPRLSRSFSRFVRVTASGLVDPRVSVNSMSGREQEDDVMKNLTSSGDDASVDGAVAEESDRIVDTVNAVLADIVDGQKYIKETGRTKPRPMKRRAMVVCLALGAFRGPLDDVEGRLGTSSLRRSASTSRLSRVPSSGFARTAHLISQLSFGSPKSPAGSRVAAPMES</sequence>
<dbReference type="EMBL" id="CM026424">
    <property type="protein sequence ID" value="KAG0579905.1"/>
    <property type="molecule type" value="Genomic_DNA"/>
</dbReference>
<protein>
    <submittedName>
        <fullName evidence="1">Uncharacterized protein</fullName>
    </submittedName>
</protein>
<evidence type="ECO:0000313" key="1">
    <source>
        <dbReference type="EMBL" id="KAG0579905.1"/>
    </source>
</evidence>
<reference evidence="1" key="1">
    <citation type="submission" date="2020-06" db="EMBL/GenBank/DDBJ databases">
        <title>WGS assembly of Ceratodon purpureus strain R40.</title>
        <authorList>
            <person name="Carey S.B."/>
            <person name="Jenkins J."/>
            <person name="Shu S."/>
            <person name="Lovell J.T."/>
            <person name="Sreedasyam A."/>
            <person name="Maumus F."/>
            <person name="Tiley G.P."/>
            <person name="Fernandez-Pozo N."/>
            <person name="Barry K."/>
            <person name="Chen C."/>
            <person name="Wang M."/>
            <person name="Lipzen A."/>
            <person name="Daum C."/>
            <person name="Saski C.A."/>
            <person name="Payton A.C."/>
            <person name="Mcbreen J.C."/>
            <person name="Conrad R.E."/>
            <person name="Kollar L.M."/>
            <person name="Olsson S."/>
            <person name="Huttunen S."/>
            <person name="Landis J.B."/>
            <person name="Wickett N.J."/>
            <person name="Johnson M.G."/>
            <person name="Rensing S.A."/>
            <person name="Grimwood J."/>
            <person name="Schmutz J."/>
            <person name="Mcdaniel S.F."/>
        </authorList>
    </citation>
    <scope>NUCLEOTIDE SEQUENCE</scope>
    <source>
        <strain evidence="1">R40</strain>
    </source>
</reference>
<dbReference type="AlphaFoldDB" id="A0A8T0IA77"/>
<name>A0A8T0IA77_CERPU</name>
<evidence type="ECO:0000313" key="2">
    <source>
        <dbReference type="Proteomes" id="UP000822688"/>
    </source>
</evidence>
<accession>A0A8T0IA77</accession>
<comment type="caution">
    <text evidence="1">The sequence shown here is derived from an EMBL/GenBank/DDBJ whole genome shotgun (WGS) entry which is preliminary data.</text>
</comment>
<proteinExistence type="predicted"/>
<dbReference type="Proteomes" id="UP000822688">
    <property type="component" value="Chromosome 4"/>
</dbReference>